<dbReference type="Pfam" id="PF12763">
    <property type="entry name" value="EH"/>
    <property type="match status" value="1"/>
</dbReference>
<keyword evidence="4" id="KW-1185">Reference proteome</keyword>
<evidence type="ECO:0000259" key="2">
    <source>
        <dbReference type="PROSITE" id="PS50031"/>
    </source>
</evidence>
<feature type="region of interest" description="Disordered" evidence="1">
    <location>
        <begin position="1"/>
        <end position="191"/>
    </location>
</feature>
<dbReference type="SMART" id="SM00027">
    <property type="entry name" value="EH"/>
    <property type="match status" value="1"/>
</dbReference>
<organism evidence="3 4">
    <name type="scientific">Monascus purpureus</name>
    <name type="common">Red mold</name>
    <name type="synonym">Monascus anka</name>
    <dbReference type="NCBI Taxonomy" id="5098"/>
    <lineage>
        <taxon>Eukaryota</taxon>
        <taxon>Fungi</taxon>
        <taxon>Dikarya</taxon>
        <taxon>Ascomycota</taxon>
        <taxon>Pezizomycotina</taxon>
        <taxon>Eurotiomycetes</taxon>
        <taxon>Eurotiomycetidae</taxon>
        <taxon>Eurotiales</taxon>
        <taxon>Aspergillaceae</taxon>
        <taxon>Monascus</taxon>
    </lineage>
</organism>
<proteinExistence type="predicted"/>
<feature type="compositionally biased region" description="Basic and acidic residues" evidence="1">
    <location>
        <begin position="263"/>
        <end position="281"/>
    </location>
</feature>
<feature type="compositionally biased region" description="Polar residues" evidence="1">
    <location>
        <begin position="1"/>
        <end position="14"/>
    </location>
</feature>
<evidence type="ECO:0000313" key="4">
    <source>
        <dbReference type="Proteomes" id="UP000319663"/>
    </source>
</evidence>
<dbReference type="InterPro" id="IPR011992">
    <property type="entry name" value="EF-hand-dom_pair"/>
</dbReference>
<feature type="compositionally biased region" description="Low complexity" evidence="1">
    <location>
        <begin position="177"/>
        <end position="190"/>
    </location>
</feature>
<feature type="compositionally biased region" description="Polar residues" evidence="1">
    <location>
        <begin position="147"/>
        <end position="157"/>
    </location>
</feature>
<feature type="domain" description="EH" evidence="2">
    <location>
        <begin position="363"/>
        <end position="427"/>
    </location>
</feature>
<evidence type="ECO:0000313" key="3">
    <source>
        <dbReference type="EMBL" id="TQB77500.1"/>
    </source>
</evidence>
<accession>A0A507R3M5</accession>
<protein>
    <submittedName>
        <fullName evidence="3">Increased rDNA silencing protein</fullName>
    </submittedName>
</protein>
<gene>
    <name evidence="3" type="primary">IRS4</name>
    <name evidence="3" type="ORF">MPDQ_000040</name>
</gene>
<evidence type="ECO:0000256" key="1">
    <source>
        <dbReference type="SAM" id="MobiDB-lite"/>
    </source>
</evidence>
<reference evidence="3 4" key="1">
    <citation type="submission" date="2019-06" db="EMBL/GenBank/DDBJ databases">
        <title>Wine fermentation using esterase from Monascus purpureus.</title>
        <authorList>
            <person name="Geng C."/>
            <person name="Zhang Y."/>
        </authorList>
    </citation>
    <scope>NUCLEOTIDE SEQUENCE [LARGE SCALE GENOMIC DNA]</scope>
    <source>
        <strain evidence="3">HQ1</strain>
    </source>
</reference>
<dbReference type="OrthoDB" id="10045710at2759"/>
<dbReference type="Proteomes" id="UP000319663">
    <property type="component" value="Unassembled WGS sequence"/>
</dbReference>
<feature type="region of interest" description="Disordered" evidence="1">
    <location>
        <begin position="212"/>
        <end position="281"/>
    </location>
</feature>
<sequence length="435" mass="48994">MTMPPQSSIATQNPDLAAPKLTRDITARNNSTWKFLQEEDRISQKDMSDSLKSPTQNMTHSPDAVEPGARRAPRPTGSHKGPPVGTKPMKLRSNVSRGDTYGGNYRGLSNYTPSTGSSQLASLPNERKPPSSRLEWDQSLQPPPSDFRSSSGTSRYTRPSMEEDRSSNRSWTPSLMSTSGRSRTSSVGTVDRNVRINENELADAIIASSLASKNIKPRRGTTPPPVPPHRRRKVRSLLGPFHTSHREHPRPPSPRRGMPLTLRNREPPEAHKQEKSEGDHGHKMHIIHKHPHKHHEGDRKRWRSEVTEQERRRYEGVWAANKGLLIPIDELNELAAEQGSVEENGSSKYPPDPSEMVLNLVVRDIWSRSGLPREILEKIWDLVDGQGIGLLRREEFVVGMWLIDQQLKGRKLPARVPQSVWDSVRHSPGIKVPLK</sequence>
<feature type="compositionally biased region" description="Polar residues" evidence="1">
    <location>
        <begin position="107"/>
        <end position="122"/>
    </location>
</feature>
<feature type="compositionally biased region" description="Basic and acidic residues" evidence="1">
    <location>
        <begin position="36"/>
        <end position="49"/>
    </location>
</feature>
<name>A0A507R3M5_MONPU</name>
<dbReference type="CDD" id="cd00052">
    <property type="entry name" value="EH"/>
    <property type="match status" value="1"/>
</dbReference>
<dbReference type="STRING" id="5098.A0A507R3M5"/>
<comment type="caution">
    <text evidence="3">The sequence shown here is derived from an EMBL/GenBank/DDBJ whole genome shotgun (WGS) entry which is preliminary data.</text>
</comment>
<dbReference type="EMBL" id="VIFY01000001">
    <property type="protein sequence ID" value="TQB77500.1"/>
    <property type="molecule type" value="Genomic_DNA"/>
</dbReference>
<feature type="compositionally biased region" description="Polar residues" evidence="1">
    <location>
        <begin position="50"/>
        <end position="60"/>
    </location>
</feature>
<dbReference type="PROSITE" id="PS50031">
    <property type="entry name" value="EH"/>
    <property type="match status" value="1"/>
</dbReference>
<dbReference type="Gene3D" id="1.10.238.10">
    <property type="entry name" value="EF-hand"/>
    <property type="match status" value="1"/>
</dbReference>
<dbReference type="SUPFAM" id="SSF47473">
    <property type="entry name" value="EF-hand"/>
    <property type="match status" value="1"/>
</dbReference>
<dbReference type="InterPro" id="IPR000261">
    <property type="entry name" value="EH_dom"/>
</dbReference>
<dbReference type="AlphaFoldDB" id="A0A507R3M5"/>